<dbReference type="Pfam" id="PF13622">
    <property type="entry name" value="4HBT_3"/>
    <property type="match status" value="1"/>
</dbReference>
<feature type="domain" description="Acyl-CoA thioesterase-like N-terminal HotDog" evidence="1">
    <location>
        <begin position="24"/>
        <end position="106"/>
    </location>
</feature>
<dbReference type="Gene3D" id="2.40.160.210">
    <property type="entry name" value="Acyl-CoA thioesterase, double hotdog domain"/>
    <property type="match status" value="1"/>
</dbReference>
<dbReference type="InterPro" id="IPR052389">
    <property type="entry name" value="Sec_Metab_Biosynth-Assoc"/>
</dbReference>
<organism evidence="2">
    <name type="scientific">uncultured Thermoleophilia bacterium</name>
    <dbReference type="NCBI Taxonomy" id="1497501"/>
    <lineage>
        <taxon>Bacteria</taxon>
        <taxon>Bacillati</taxon>
        <taxon>Actinomycetota</taxon>
        <taxon>Thermoleophilia</taxon>
        <taxon>environmental samples</taxon>
    </lineage>
</organism>
<dbReference type="PANTHER" id="PTHR38110:SF1">
    <property type="entry name" value="THIOESTERASE DOMAIN-CONTAINING PROTEIN"/>
    <property type="match status" value="1"/>
</dbReference>
<evidence type="ECO:0000259" key="1">
    <source>
        <dbReference type="Pfam" id="PF13622"/>
    </source>
</evidence>
<accession>A0A6J4URH7</accession>
<proteinExistence type="predicted"/>
<dbReference type="InterPro" id="IPR042171">
    <property type="entry name" value="Acyl-CoA_hotdog"/>
</dbReference>
<dbReference type="PANTHER" id="PTHR38110">
    <property type="entry name" value="CHROMOSOME 23, WHOLE GENOME SHOTGUN SEQUENCE"/>
    <property type="match status" value="1"/>
</dbReference>
<dbReference type="InterPro" id="IPR049449">
    <property type="entry name" value="TesB_ACOT8-like_N"/>
</dbReference>
<sequence length="183" mass="18526">MTAFDAATAVAPAGDGRWAARVDPGWFAPAGPNGGYLASIVLRAMEAAVGDGGRHPRSLTLHYLRAPAAGPVGLAVDVERAGRSLTTLSARMEQDGRPCVLALGAFASAFETVADYAGPIPAAPPPEASSPVPPMPGMPPIFAQLETRPAIGPVPFSGAGEARSGGWLRLAEPRPAAALVVAT</sequence>
<protein>
    <recommendedName>
        <fullName evidence="1">Acyl-CoA thioesterase-like N-terminal HotDog domain-containing protein</fullName>
    </recommendedName>
</protein>
<name>A0A6J4URH7_9ACTN</name>
<dbReference type="EMBL" id="CADCWC010000498">
    <property type="protein sequence ID" value="CAA9556153.1"/>
    <property type="molecule type" value="Genomic_DNA"/>
</dbReference>
<dbReference type="InterPro" id="IPR029069">
    <property type="entry name" value="HotDog_dom_sf"/>
</dbReference>
<reference evidence="2" key="1">
    <citation type="submission" date="2020-02" db="EMBL/GenBank/DDBJ databases">
        <authorList>
            <person name="Meier V. D."/>
        </authorList>
    </citation>
    <scope>NUCLEOTIDE SEQUENCE</scope>
    <source>
        <strain evidence="2">AVDCRST_MAG79</strain>
    </source>
</reference>
<gene>
    <name evidence="2" type="ORF">AVDCRST_MAG79-3106</name>
</gene>
<dbReference type="SUPFAM" id="SSF54637">
    <property type="entry name" value="Thioesterase/thiol ester dehydrase-isomerase"/>
    <property type="match status" value="1"/>
</dbReference>
<feature type="non-terminal residue" evidence="2">
    <location>
        <position position="183"/>
    </location>
</feature>
<dbReference type="AlphaFoldDB" id="A0A6J4URH7"/>
<evidence type="ECO:0000313" key="2">
    <source>
        <dbReference type="EMBL" id="CAA9556153.1"/>
    </source>
</evidence>